<name>A0A6G1L285_9PEZI</name>
<evidence type="ECO:0000313" key="1">
    <source>
        <dbReference type="EMBL" id="KAF2766354.1"/>
    </source>
</evidence>
<reference evidence="1" key="1">
    <citation type="journal article" date="2020" name="Stud. Mycol.">
        <title>101 Dothideomycetes genomes: a test case for predicting lifestyles and emergence of pathogens.</title>
        <authorList>
            <person name="Haridas S."/>
            <person name="Albert R."/>
            <person name="Binder M."/>
            <person name="Bloem J."/>
            <person name="Labutti K."/>
            <person name="Salamov A."/>
            <person name="Andreopoulos B."/>
            <person name="Baker S."/>
            <person name="Barry K."/>
            <person name="Bills G."/>
            <person name="Bluhm B."/>
            <person name="Cannon C."/>
            <person name="Castanera R."/>
            <person name="Culley D."/>
            <person name="Daum C."/>
            <person name="Ezra D."/>
            <person name="Gonzalez J."/>
            <person name="Henrissat B."/>
            <person name="Kuo A."/>
            <person name="Liang C."/>
            <person name="Lipzen A."/>
            <person name="Lutzoni F."/>
            <person name="Magnuson J."/>
            <person name="Mondo S."/>
            <person name="Nolan M."/>
            <person name="Ohm R."/>
            <person name="Pangilinan J."/>
            <person name="Park H.-J."/>
            <person name="Ramirez L."/>
            <person name="Alfaro M."/>
            <person name="Sun H."/>
            <person name="Tritt A."/>
            <person name="Yoshinaga Y."/>
            <person name="Zwiers L.-H."/>
            <person name="Turgeon B."/>
            <person name="Goodwin S."/>
            <person name="Spatafora J."/>
            <person name="Crous P."/>
            <person name="Grigoriev I."/>
        </authorList>
    </citation>
    <scope>NUCLEOTIDE SEQUENCE</scope>
    <source>
        <strain evidence="1">CBS 116005</strain>
    </source>
</reference>
<gene>
    <name evidence="1" type="ORF">EJ03DRAFT_384741</name>
</gene>
<dbReference type="EMBL" id="ML995873">
    <property type="protein sequence ID" value="KAF2766354.1"/>
    <property type="molecule type" value="Genomic_DNA"/>
</dbReference>
<protein>
    <submittedName>
        <fullName evidence="1">Uncharacterized protein</fullName>
    </submittedName>
</protein>
<keyword evidence="2" id="KW-1185">Reference proteome</keyword>
<dbReference type="InterPro" id="IPR029058">
    <property type="entry name" value="AB_hydrolase_fold"/>
</dbReference>
<dbReference type="AlphaFoldDB" id="A0A6G1L285"/>
<accession>A0A6G1L285</accession>
<sequence>MLNVSPGPKHKPINPEYRHATRFQWQHGRRLPDAGHLGTRQLHRPEAAGLYLPFGGGFNTGVIDTASDSGANPGLLDQRFALESAVENIAALGGDPQSTSFHSWKFLEENAANSSATFLKLLPIVDNISVFPKYTHRYLQGATTSRPADFGSNAREGYQVTPFPADPHTTSANVTLADAFTLQAFSCPA</sequence>
<dbReference type="Proteomes" id="UP000799436">
    <property type="component" value="Unassembled WGS sequence"/>
</dbReference>
<evidence type="ECO:0000313" key="2">
    <source>
        <dbReference type="Proteomes" id="UP000799436"/>
    </source>
</evidence>
<dbReference type="SUPFAM" id="SSF53474">
    <property type="entry name" value="alpha/beta-Hydrolases"/>
    <property type="match status" value="1"/>
</dbReference>
<proteinExistence type="predicted"/>
<organism evidence="1 2">
    <name type="scientific">Teratosphaeria nubilosa</name>
    <dbReference type="NCBI Taxonomy" id="161662"/>
    <lineage>
        <taxon>Eukaryota</taxon>
        <taxon>Fungi</taxon>
        <taxon>Dikarya</taxon>
        <taxon>Ascomycota</taxon>
        <taxon>Pezizomycotina</taxon>
        <taxon>Dothideomycetes</taxon>
        <taxon>Dothideomycetidae</taxon>
        <taxon>Mycosphaerellales</taxon>
        <taxon>Teratosphaeriaceae</taxon>
        <taxon>Teratosphaeria</taxon>
    </lineage>
</organism>